<comment type="caution">
    <text evidence="5">The sequence shown here is derived from an EMBL/GenBank/DDBJ whole genome shotgun (WGS) entry which is preliminary data.</text>
</comment>
<organism evidence="5 6">
    <name type="scientific">Populus tomentosa</name>
    <name type="common">Chinese white poplar</name>
    <dbReference type="NCBI Taxonomy" id="118781"/>
    <lineage>
        <taxon>Eukaryota</taxon>
        <taxon>Viridiplantae</taxon>
        <taxon>Streptophyta</taxon>
        <taxon>Embryophyta</taxon>
        <taxon>Tracheophyta</taxon>
        <taxon>Spermatophyta</taxon>
        <taxon>Magnoliopsida</taxon>
        <taxon>eudicotyledons</taxon>
        <taxon>Gunneridae</taxon>
        <taxon>Pentapetalae</taxon>
        <taxon>rosids</taxon>
        <taxon>fabids</taxon>
        <taxon>Malpighiales</taxon>
        <taxon>Salicaceae</taxon>
        <taxon>Saliceae</taxon>
        <taxon>Populus</taxon>
    </lineage>
</organism>
<dbReference type="PROSITE" id="PS50102">
    <property type="entry name" value="RRM"/>
    <property type="match status" value="1"/>
</dbReference>
<dbReference type="EMBL" id="JAAWWB010000021">
    <property type="protein sequence ID" value="KAG6756541.1"/>
    <property type="molecule type" value="Genomic_DNA"/>
</dbReference>
<sequence>MRATTAALAAAAAAPRGGFLRLFSTTSTSSSSFPFPQATQQTPAREQAEPNTNLFCEWMDSRKLRWREVSVRVVIVLDVGEKGGAKNKMRIGRQCSCAGIAGLSKRTTSEGLREAFSKFGEVVQARVVTDRVSGYSKGFGFVKYATLEDAAEGIKGMDGQEIQYGFCAASQVMGQAMKWSNLWRKIQNLKFNMNSKGFTKESLMLLKLAVITHNSGIHRDLSMGLGACTFAHGNIYMKLMILPPLFWMDGLYLQSMLDPDNHLLNLKTTQAWDYGNSATDRRWQ</sequence>
<evidence type="ECO:0000256" key="2">
    <source>
        <dbReference type="PROSITE-ProRule" id="PRU00176"/>
    </source>
</evidence>
<protein>
    <recommendedName>
        <fullName evidence="4">RRM domain-containing protein</fullName>
    </recommendedName>
</protein>
<dbReference type="SMART" id="SM00360">
    <property type="entry name" value="RRM"/>
    <property type="match status" value="1"/>
</dbReference>
<dbReference type="InterPro" id="IPR000504">
    <property type="entry name" value="RRM_dom"/>
</dbReference>
<dbReference type="Proteomes" id="UP000886885">
    <property type="component" value="Chromosome 11A"/>
</dbReference>
<dbReference type="PANTHER" id="PTHR48029">
    <property type="entry name" value="NUCLEOLAR PROTEIN 8"/>
    <property type="match status" value="1"/>
</dbReference>
<dbReference type="GO" id="GO:0003723">
    <property type="term" value="F:RNA binding"/>
    <property type="evidence" value="ECO:0007669"/>
    <property type="project" value="UniProtKB-UniRule"/>
</dbReference>
<keyword evidence="1 2" id="KW-0694">RNA-binding</keyword>
<dbReference type="PANTHER" id="PTHR48029:SF1">
    <property type="entry name" value="NUCLEOLAR PROTEIN 8"/>
    <property type="match status" value="1"/>
</dbReference>
<feature type="region of interest" description="Disordered" evidence="3">
    <location>
        <begin position="28"/>
        <end position="50"/>
    </location>
</feature>
<feature type="compositionally biased region" description="Polar residues" evidence="3">
    <location>
        <begin position="37"/>
        <end position="50"/>
    </location>
</feature>
<evidence type="ECO:0000313" key="6">
    <source>
        <dbReference type="Proteomes" id="UP000886885"/>
    </source>
</evidence>
<dbReference type="GO" id="GO:0080156">
    <property type="term" value="P:mitochondrial mRNA modification"/>
    <property type="evidence" value="ECO:0007669"/>
    <property type="project" value="TreeGrafter"/>
</dbReference>
<reference evidence="5" key="1">
    <citation type="journal article" date="2020" name="bioRxiv">
        <title>Hybrid origin of Populus tomentosa Carr. identified through genome sequencing and phylogenomic analysis.</title>
        <authorList>
            <person name="An X."/>
            <person name="Gao K."/>
            <person name="Chen Z."/>
            <person name="Li J."/>
            <person name="Yang X."/>
            <person name="Yang X."/>
            <person name="Zhou J."/>
            <person name="Guo T."/>
            <person name="Zhao T."/>
            <person name="Huang S."/>
            <person name="Miao D."/>
            <person name="Khan W.U."/>
            <person name="Rao P."/>
            <person name="Ye M."/>
            <person name="Lei B."/>
            <person name="Liao W."/>
            <person name="Wang J."/>
            <person name="Ji L."/>
            <person name="Li Y."/>
            <person name="Guo B."/>
            <person name="Mustafa N.S."/>
            <person name="Li S."/>
            <person name="Yun Q."/>
            <person name="Keller S.R."/>
            <person name="Mao J."/>
            <person name="Zhang R."/>
            <person name="Strauss S.H."/>
        </authorList>
    </citation>
    <scope>NUCLEOTIDE SEQUENCE</scope>
    <source>
        <strain evidence="5">GM15</strain>
        <tissue evidence="5">Leaf</tissue>
    </source>
</reference>
<accession>A0A8X7YTL1</accession>
<dbReference type="AlphaFoldDB" id="A0A8X7YTL1"/>
<feature type="domain" description="RRM" evidence="4">
    <location>
        <begin position="96"/>
        <end position="178"/>
    </location>
</feature>
<evidence type="ECO:0000313" key="5">
    <source>
        <dbReference type="EMBL" id="KAG6756541.1"/>
    </source>
</evidence>
<dbReference type="OrthoDB" id="439808at2759"/>
<dbReference type="Pfam" id="PF00076">
    <property type="entry name" value="RRM_1"/>
    <property type="match status" value="1"/>
</dbReference>
<gene>
    <name evidence="5" type="ORF">POTOM_039971</name>
</gene>
<dbReference type="GO" id="GO:0005739">
    <property type="term" value="C:mitochondrion"/>
    <property type="evidence" value="ECO:0007669"/>
    <property type="project" value="TreeGrafter"/>
</dbReference>
<keyword evidence="6" id="KW-1185">Reference proteome</keyword>
<evidence type="ECO:0000256" key="3">
    <source>
        <dbReference type="SAM" id="MobiDB-lite"/>
    </source>
</evidence>
<evidence type="ECO:0000256" key="1">
    <source>
        <dbReference type="ARBA" id="ARBA00022884"/>
    </source>
</evidence>
<name>A0A8X7YTL1_POPTO</name>
<proteinExistence type="predicted"/>
<evidence type="ECO:0000259" key="4">
    <source>
        <dbReference type="PROSITE" id="PS50102"/>
    </source>
</evidence>